<evidence type="ECO:0000259" key="9">
    <source>
        <dbReference type="PROSITE" id="PS50926"/>
    </source>
</evidence>
<feature type="binding site" evidence="8">
    <location>
        <position position="158"/>
    </location>
    <ligand>
        <name>[4Fe-4S] cluster</name>
        <dbReference type="ChEBI" id="CHEBI:49883"/>
        <label>2</label>
        <note>4Fe-4S-S-AdoMet</note>
    </ligand>
</feature>
<dbReference type="InterPro" id="IPR013848">
    <property type="entry name" value="Methylthiotransferase_N"/>
</dbReference>
<feature type="domain" description="Radical SAM core" evidence="11">
    <location>
        <begin position="140"/>
        <end position="371"/>
    </location>
</feature>
<dbReference type="InterPro" id="IPR005840">
    <property type="entry name" value="Ribosomal_uS12_MeSTrfase_RimO"/>
</dbReference>
<evidence type="ECO:0000256" key="3">
    <source>
        <dbReference type="ARBA" id="ARBA00022679"/>
    </source>
</evidence>
<dbReference type="GO" id="GO:0051539">
    <property type="term" value="F:4 iron, 4 sulfur cluster binding"/>
    <property type="evidence" value="ECO:0007669"/>
    <property type="project" value="UniProtKB-UniRule"/>
</dbReference>
<dbReference type="PROSITE" id="PS01278">
    <property type="entry name" value="MTTASE_RADICAL"/>
    <property type="match status" value="1"/>
</dbReference>
<dbReference type="Proteomes" id="UP000322294">
    <property type="component" value="Unassembled WGS sequence"/>
</dbReference>
<comment type="cofactor">
    <cofactor evidence="8">
        <name>[4Fe-4S] cluster</name>
        <dbReference type="ChEBI" id="CHEBI:49883"/>
    </cofactor>
    <text evidence="8">Binds 2 [4Fe-4S] clusters. One cluster is coordinated with 3 cysteines and an exchangeable S-adenosyl-L-methionine.</text>
</comment>
<comment type="similarity">
    <text evidence="8">Belongs to the methylthiotransferase family. RimO subfamily.</text>
</comment>
<evidence type="ECO:0000256" key="8">
    <source>
        <dbReference type="HAMAP-Rule" id="MF_01865"/>
    </source>
</evidence>
<feature type="domain" description="TRAM" evidence="9">
    <location>
        <begin position="373"/>
        <end position="440"/>
    </location>
</feature>
<comment type="function">
    <text evidence="8">Catalyzes the methylthiolation of an aspartic acid residue of ribosomal protein uS12.</text>
</comment>
<dbReference type="SFLD" id="SFLDG01082">
    <property type="entry name" value="B12-binding_domain_containing"/>
    <property type="match status" value="1"/>
</dbReference>
<keyword evidence="1 8" id="KW-0004">4Fe-4S</keyword>
<evidence type="ECO:0000313" key="12">
    <source>
        <dbReference type="EMBL" id="TYP54309.1"/>
    </source>
</evidence>
<keyword evidence="12" id="KW-0689">Ribosomal protein</keyword>
<comment type="subcellular location">
    <subcellularLocation>
        <location evidence="8">Cytoplasm</location>
    </subcellularLocation>
</comment>
<gene>
    <name evidence="8" type="primary">rimO</name>
    <name evidence="12" type="ORF">LZ11_01376</name>
</gene>
<sequence length="440" mass="49927">MKARIGLVSLGCDKNLVDSEYLLGALLENGYVITGDASEADIIIINTCCFINSAKQESIETILEMAQYKTNGKCKMLIATGCLAQRYGDDILKEIPELDAVIGTGDFHRLPGLIEKLNDSRLKITENRSFINYDIKKRVRTSKYFSYVKIAEGCSNGCSYCAIPQIRGPYKSRPIESIKEEVELLVSQGVKEINIIAQDTTSYGMDILGRPSLPDLLKALVDIEGEFWIRILYAYPTHIDDELLELISSSTKIAKYLDIPLQHINDRILRLMNRPLNSEQIKKLIEKIRHFVPDITLRTTFIVGFPTESDLDFQELIDFVKTYRFDRLGAFKYSREEGTYAATLKPQVPEKVKQKRYNQLMAVQQVISKMNNEKMLGSTITVLAESYDPERKVFIGRSQKDAPGVDGTVMFRGEACRLGRFYRVKITEAFEYDLTGEVVP</sequence>
<dbReference type="Gene3D" id="3.80.30.20">
    <property type="entry name" value="tm_1862 like domain"/>
    <property type="match status" value="1"/>
</dbReference>
<dbReference type="InterPro" id="IPR007197">
    <property type="entry name" value="rSAM"/>
</dbReference>
<dbReference type="NCBIfam" id="TIGR00089">
    <property type="entry name" value="MiaB/RimO family radical SAM methylthiotransferase"/>
    <property type="match status" value="1"/>
</dbReference>
<keyword evidence="5 8" id="KW-0479">Metal-binding</keyword>
<dbReference type="InterPro" id="IPR005839">
    <property type="entry name" value="Methylthiotransferase"/>
</dbReference>
<evidence type="ECO:0000256" key="2">
    <source>
        <dbReference type="ARBA" id="ARBA00022490"/>
    </source>
</evidence>
<evidence type="ECO:0000259" key="11">
    <source>
        <dbReference type="PROSITE" id="PS51918"/>
    </source>
</evidence>
<feature type="binding site" evidence="8">
    <location>
        <position position="161"/>
    </location>
    <ligand>
        <name>[4Fe-4S] cluster</name>
        <dbReference type="ChEBI" id="CHEBI:49883"/>
        <label>2</label>
        <note>4Fe-4S-S-AdoMet</note>
    </ligand>
</feature>
<dbReference type="GO" id="GO:0005829">
    <property type="term" value="C:cytosol"/>
    <property type="evidence" value="ECO:0007669"/>
    <property type="project" value="TreeGrafter"/>
</dbReference>
<reference evidence="12 13" key="1">
    <citation type="submission" date="2019-07" db="EMBL/GenBank/DDBJ databases">
        <title>Genomic Encyclopedia of Type Strains, Phase I: the one thousand microbial genomes (KMG-I) project.</title>
        <authorList>
            <person name="Kyrpides N."/>
        </authorList>
    </citation>
    <scope>NUCLEOTIDE SEQUENCE [LARGE SCALE GENOMIC DNA]</scope>
    <source>
        <strain evidence="12 13">DSM 16647</strain>
    </source>
</reference>
<dbReference type="HAMAP" id="MF_01865">
    <property type="entry name" value="MTTase_RimO"/>
    <property type="match status" value="1"/>
</dbReference>
<dbReference type="GO" id="GO:0140101">
    <property type="term" value="F:catalytic activity, acting on a tRNA"/>
    <property type="evidence" value="ECO:0007669"/>
    <property type="project" value="UniProtKB-ARBA"/>
</dbReference>
<evidence type="ECO:0000313" key="13">
    <source>
        <dbReference type="Proteomes" id="UP000322294"/>
    </source>
</evidence>
<evidence type="ECO:0000256" key="4">
    <source>
        <dbReference type="ARBA" id="ARBA00022691"/>
    </source>
</evidence>
<keyword evidence="2 8" id="KW-0963">Cytoplasm</keyword>
<evidence type="ECO:0000256" key="1">
    <source>
        <dbReference type="ARBA" id="ARBA00022485"/>
    </source>
</evidence>
<dbReference type="Pfam" id="PF00919">
    <property type="entry name" value="UPF0004"/>
    <property type="match status" value="1"/>
</dbReference>
<feature type="binding site" evidence="8">
    <location>
        <position position="12"/>
    </location>
    <ligand>
        <name>[4Fe-4S] cluster</name>
        <dbReference type="ChEBI" id="CHEBI:49883"/>
        <label>1</label>
    </ligand>
</feature>
<dbReference type="PANTHER" id="PTHR43837">
    <property type="entry name" value="RIBOSOMAL PROTEIN S12 METHYLTHIOTRANSFERASE RIMO"/>
    <property type="match status" value="1"/>
</dbReference>
<dbReference type="SUPFAM" id="SSF102114">
    <property type="entry name" value="Radical SAM enzymes"/>
    <property type="match status" value="1"/>
</dbReference>
<protein>
    <recommendedName>
        <fullName evidence="8">Ribosomal protein uS12 methylthiotransferase RimO</fullName>
        <shortName evidence="8">uS12 MTTase</shortName>
        <shortName evidence="8">uS12 methylthiotransferase</shortName>
        <ecNumber evidence="8">2.8.4.4</ecNumber>
    </recommendedName>
    <alternativeName>
        <fullName evidence="8">Ribosomal protein uS12 (aspartate-C(3))-methylthiotransferase</fullName>
    </alternativeName>
    <alternativeName>
        <fullName evidence="8">Ribosome maturation factor RimO</fullName>
    </alternativeName>
</protein>
<accession>A0A5S5ASW4</accession>
<dbReference type="NCBIfam" id="TIGR01125">
    <property type="entry name" value="30S ribosomal protein S12 methylthiotransferase RimO"/>
    <property type="match status" value="1"/>
</dbReference>
<comment type="caution">
    <text evidence="12">The sequence shown here is derived from an EMBL/GenBank/DDBJ whole genome shotgun (WGS) entry which is preliminary data.</text>
</comment>
<evidence type="ECO:0000256" key="6">
    <source>
        <dbReference type="ARBA" id="ARBA00023004"/>
    </source>
</evidence>
<keyword evidence="12" id="KW-0687">Ribonucleoprotein</keyword>
<keyword evidence="13" id="KW-1185">Reference proteome</keyword>
<evidence type="ECO:0000259" key="10">
    <source>
        <dbReference type="PROSITE" id="PS51449"/>
    </source>
</evidence>
<dbReference type="InterPro" id="IPR058240">
    <property type="entry name" value="rSAM_sf"/>
</dbReference>
<dbReference type="EMBL" id="VNHO01000012">
    <property type="protein sequence ID" value="TYP54309.1"/>
    <property type="molecule type" value="Genomic_DNA"/>
</dbReference>
<keyword evidence="6 8" id="KW-0408">Iron</keyword>
<feature type="binding site" evidence="8">
    <location>
        <position position="82"/>
    </location>
    <ligand>
        <name>[4Fe-4S] cluster</name>
        <dbReference type="ChEBI" id="CHEBI:49883"/>
        <label>1</label>
    </ligand>
</feature>
<feature type="domain" description="MTTase N-terminal" evidence="10">
    <location>
        <begin position="3"/>
        <end position="119"/>
    </location>
</feature>
<dbReference type="OrthoDB" id="9805215at2"/>
<dbReference type="InterPro" id="IPR038135">
    <property type="entry name" value="Methylthiotransferase_N_sf"/>
</dbReference>
<dbReference type="InterPro" id="IPR006638">
    <property type="entry name" value="Elp3/MiaA/NifB-like_rSAM"/>
</dbReference>
<feature type="binding site" evidence="8">
    <location>
        <position position="154"/>
    </location>
    <ligand>
        <name>[4Fe-4S] cluster</name>
        <dbReference type="ChEBI" id="CHEBI:49883"/>
        <label>2</label>
        <note>4Fe-4S-S-AdoMet</note>
    </ligand>
</feature>
<dbReference type="GO" id="GO:0005840">
    <property type="term" value="C:ribosome"/>
    <property type="evidence" value="ECO:0007669"/>
    <property type="project" value="UniProtKB-KW"/>
</dbReference>
<dbReference type="RefSeq" id="WP_148867135.1">
    <property type="nucleotide sequence ID" value="NZ_VNHO01000012.1"/>
</dbReference>
<dbReference type="InterPro" id="IPR023404">
    <property type="entry name" value="rSAM_horseshoe"/>
</dbReference>
<dbReference type="InterPro" id="IPR020612">
    <property type="entry name" value="Methylthiotransferase_CS"/>
</dbReference>
<dbReference type="GO" id="GO:0046872">
    <property type="term" value="F:metal ion binding"/>
    <property type="evidence" value="ECO:0007669"/>
    <property type="project" value="UniProtKB-KW"/>
</dbReference>
<organism evidence="12 13">
    <name type="scientific">Thermosediminibacter litoriperuensis</name>
    <dbReference type="NCBI Taxonomy" id="291989"/>
    <lineage>
        <taxon>Bacteria</taxon>
        <taxon>Bacillati</taxon>
        <taxon>Bacillota</taxon>
        <taxon>Clostridia</taxon>
        <taxon>Thermosediminibacterales</taxon>
        <taxon>Thermosediminibacteraceae</taxon>
        <taxon>Thermosediminibacter</taxon>
    </lineage>
</organism>
<dbReference type="SFLD" id="SFLDG01061">
    <property type="entry name" value="methylthiotransferase"/>
    <property type="match status" value="1"/>
</dbReference>
<evidence type="ECO:0000256" key="7">
    <source>
        <dbReference type="ARBA" id="ARBA00023014"/>
    </source>
</evidence>
<dbReference type="PANTHER" id="PTHR43837:SF1">
    <property type="entry name" value="RIBOSOMAL PROTEIN US12 METHYLTHIOTRANSFERASE RIMO"/>
    <property type="match status" value="1"/>
</dbReference>
<evidence type="ECO:0000256" key="5">
    <source>
        <dbReference type="ARBA" id="ARBA00022723"/>
    </source>
</evidence>
<keyword evidence="7 8" id="KW-0411">Iron-sulfur</keyword>
<dbReference type="GO" id="GO:0103039">
    <property type="term" value="F:protein methylthiotransferase activity"/>
    <property type="evidence" value="ECO:0007669"/>
    <property type="project" value="UniProtKB-EC"/>
</dbReference>
<dbReference type="PROSITE" id="PS51449">
    <property type="entry name" value="MTTASE_N"/>
    <property type="match status" value="1"/>
</dbReference>
<dbReference type="EC" id="2.8.4.4" evidence="8"/>
<dbReference type="InterPro" id="IPR002792">
    <property type="entry name" value="TRAM_dom"/>
</dbReference>
<dbReference type="GO" id="GO:0035600">
    <property type="term" value="P:tRNA methylthiolation"/>
    <property type="evidence" value="ECO:0007669"/>
    <property type="project" value="UniProtKB-ARBA"/>
</dbReference>
<dbReference type="CDD" id="cd01335">
    <property type="entry name" value="Radical_SAM"/>
    <property type="match status" value="1"/>
</dbReference>
<dbReference type="GO" id="GO:0035599">
    <property type="term" value="F:aspartic acid methylthiotransferase activity"/>
    <property type="evidence" value="ECO:0007669"/>
    <property type="project" value="TreeGrafter"/>
</dbReference>
<dbReference type="PROSITE" id="PS51918">
    <property type="entry name" value="RADICAL_SAM"/>
    <property type="match status" value="1"/>
</dbReference>
<feature type="binding site" evidence="8">
    <location>
        <position position="48"/>
    </location>
    <ligand>
        <name>[4Fe-4S] cluster</name>
        <dbReference type="ChEBI" id="CHEBI:49883"/>
        <label>1</label>
    </ligand>
</feature>
<dbReference type="AlphaFoldDB" id="A0A5S5ASW4"/>
<dbReference type="SFLD" id="SFLDS00029">
    <property type="entry name" value="Radical_SAM"/>
    <property type="match status" value="1"/>
</dbReference>
<name>A0A5S5ASW4_9FIRM</name>
<keyword evidence="4 8" id="KW-0949">S-adenosyl-L-methionine</keyword>
<dbReference type="FunFam" id="3.80.30.20:FF:000001">
    <property type="entry name" value="tRNA-2-methylthio-N(6)-dimethylallyladenosine synthase 2"/>
    <property type="match status" value="1"/>
</dbReference>
<dbReference type="SFLD" id="SFLDF00274">
    <property type="entry name" value="ribosomal_protein_S12_methylth"/>
    <property type="match status" value="1"/>
</dbReference>
<proteinExistence type="inferred from homology"/>
<dbReference type="Pfam" id="PF04055">
    <property type="entry name" value="Radical_SAM"/>
    <property type="match status" value="1"/>
</dbReference>
<dbReference type="SMART" id="SM00729">
    <property type="entry name" value="Elp3"/>
    <property type="match status" value="1"/>
</dbReference>
<dbReference type="Pfam" id="PF18693">
    <property type="entry name" value="TRAM_2"/>
    <property type="match status" value="1"/>
</dbReference>
<dbReference type="Gene3D" id="2.40.50.140">
    <property type="entry name" value="Nucleic acid-binding proteins"/>
    <property type="match status" value="1"/>
</dbReference>
<keyword evidence="3 8" id="KW-0808">Transferase</keyword>
<comment type="catalytic activity">
    <reaction evidence="8">
        <text>L-aspartate(89)-[ribosomal protein uS12]-hydrogen + (sulfur carrier)-SH + AH2 + 2 S-adenosyl-L-methionine = 3-methylsulfanyl-L-aspartate(89)-[ribosomal protein uS12]-hydrogen + (sulfur carrier)-H + 5'-deoxyadenosine + L-methionine + A + S-adenosyl-L-homocysteine + 2 H(+)</text>
        <dbReference type="Rhea" id="RHEA:37087"/>
        <dbReference type="Rhea" id="RHEA-COMP:10460"/>
        <dbReference type="Rhea" id="RHEA-COMP:10461"/>
        <dbReference type="Rhea" id="RHEA-COMP:14737"/>
        <dbReference type="Rhea" id="RHEA-COMP:14739"/>
        <dbReference type="ChEBI" id="CHEBI:13193"/>
        <dbReference type="ChEBI" id="CHEBI:15378"/>
        <dbReference type="ChEBI" id="CHEBI:17319"/>
        <dbReference type="ChEBI" id="CHEBI:17499"/>
        <dbReference type="ChEBI" id="CHEBI:29917"/>
        <dbReference type="ChEBI" id="CHEBI:29961"/>
        <dbReference type="ChEBI" id="CHEBI:57844"/>
        <dbReference type="ChEBI" id="CHEBI:57856"/>
        <dbReference type="ChEBI" id="CHEBI:59789"/>
        <dbReference type="ChEBI" id="CHEBI:64428"/>
        <dbReference type="ChEBI" id="CHEBI:73599"/>
        <dbReference type="EC" id="2.8.4.4"/>
    </reaction>
</comment>
<dbReference type="InterPro" id="IPR012340">
    <property type="entry name" value="NA-bd_OB-fold"/>
</dbReference>
<dbReference type="Gene3D" id="3.40.50.12160">
    <property type="entry name" value="Methylthiotransferase, N-terminal domain"/>
    <property type="match status" value="1"/>
</dbReference>
<dbReference type="PROSITE" id="PS50926">
    <property type="entry name" value="TRAM"/>
    <property type="match status" value="1"/>
</dbReference>